<evidence type="ECO:0000256" key="4">
    <source>
        <dbReference type="ARBA" id="ARBA00022692"/>
    </source>
</evidence>
<evidence type="ECO:0000256" key="7">
    <source>
        <dbReference type="ARBA" id="ARBA00023098"/>
    </source>
</evidence>
<dbReference type="RefSeq" id="XP_058325378.1">
    <property type="nucleotide sequence ID" value="XM_058479855.1"/>
</dbReference>
<evidence type="ECO:0000256" key="3">
    <source>
        <dbReference type="ARBA" id="ARBA00022679"/>
    </source>
</evidence>
<comment type="subcellular location">
    <subcellularLocation>
        <location evidence="1">Membrane</location>
        <topology evidence="1">Multi-pass membrane protein</topology>
    </subcellularLocation>
</comment>
<dbReference type="GO" id="GO:0019367">
    <property type="term" value="P:fatty acid elongation, saturated fatty acid"/>
    <property type="evidence" value="ECO:0007669"/>
    <property type="project" value="TreeGrafter"/>
</dbReference>
<comment type="similarity">
    <text evidence="10">Belongs to the ELO family.</text>
</comment>
<feature type="transmembrane region" description="Helical" evidence="10">
    <location>
        <begin position="101"/>
        <end position="122"/>
    </location>
</feature>
<dbReference type="GO" id="GO:0034625">
    <property type="term" value="P:fatty acid elongation, monounsaturated fatty acid"/>
    <property type="evidence" value="ECO:0007669"/>
    <property type="project" value="TreeGrafter"/>
</dbReference>
<dbReference type="EMBL" id="JAPQKS010000009">
    <property type="protein sequence ID" value="KAJ5214881.1"/>
    <property type="molecule type" value="Genomic_DNA"/>
</dbReference>
<protein>
    <recommendedName>
        <fullName evidence="10">Elongation of fatty acids protein</fullName>
        <ecNumber evidence="10">2.3.1.-</ecNumber>
    </recommendedName>
</protein>
<feature type="transmembrane region" description="Helical" evidence="10">
    <location>
        <begin position="326"/>
        <end position="348"/>
    </location>
</feature>
<sequence>MDFVNSSSVRLDLPPLRTFRVPRNPTIRIPLEIRKIPLGKIFYPWKANPAIFDLSMSANFVFTFAAVYVTSVLLLNRFNAGRNYKPWSISRTFVYRQMMTLHNAALALFSAWSLCGMLYTVYYHWLLARPELGTASSLHLVEFLCRFDQREYRILKPRMDGSRDGVIYIYWIFYLSKFYEVVDTFIILSRGKKSSTLQTFHHAGVILIGWVGLRYESPMAPPGATLNAFVHTLMYSYFTLQTLGISVSKPLKRALTIIQIVQFIVGLLFSSFYLFVTYKAPASMNEGVFPAGAPSESVSVFSQTQGHQYRRNDNSTMIRCLGDGEAFPLVVAGSYLLVLIYLFVRFYIKAYTVQPGKVRP</sequence>
<dbReference type="GO" id="GO:0030148">
    <property type="term" value="P:sphingolipid biosynthetic process"/>
    <property type="evidence" value="ECO:0007669"/>
    <property type="project" value="TreeGrafter"/>
</dbReference>
<dbReference type="GO" id="GO:0005789">
    <property type="term" value="C:endoplasmic reticulum membrane"/>
    <property type="evidence" value="ECO:0007669"/>
    <property type="project" value="TreeGrafter"/>
</dbReference>
<feature type="transmembrane region" description="Helical" evidence="10">
    <location>
        <begin position="60"/>
        <end position="80"/>
    </location>
</feature>
<dbReference type="AlphaFoldDB" id="A0A9W9TA08"/>
<keyword evidence="4 10" id="KW-0812">Transmembrane</keyword>
<evidence type="ECO:0000313" key="11">
    <source>
        <dbReference type="EMBL" id="KAJ5214881.1"/>
    </source>
</evidence>
<dbReference type="GeneID" id="83207159"/>
<feature type="transmembrane region" description="Helical" evidence="10">
    <location>
        <begin position="167"/>
        <end position="188"/>
    </location>
</feature>
<keyword evidence="8 10" id="KW-0472">Membrane</keyword>
<reference evidence="11" key="2">
    <citation type="journal article" date="2023" name="IMA Fungus">
        <title>Comparative genomic study of the Penicillium genus elucidates a diverse pangenome and 15 lateral gene transfer events.</title>
        <authorList>
            <person name="Petersen C."/>
            <person name="Sorensen T."/>
            <person name="Nielsen M.R."/>
            <person name="Sondergaard T.E."/>
            <person name="Sorensen J.L."/>
            <person name="Fitzpatrick D.A."/>
            <person name="Frisvad J.C."/>
            <person name="Nielsen K.L."/>
        </authorList>
    </citation>
    <scope>NUCLEOTIDE SEQUENCE</scope>
    <source>
        <strain evidence="11">IBT 19713</strain>
    </source>
</reference>
<evidence type="ECO:0000256" key="9">
    <source>
        <dbReference type="ARBA" id="ARBA00023160"/>
    </source>
</evidence>
<dbReference type="Proteomes" id="UP001150941">
    <property type="component" value="Unassembled WGS sequence"/>
</dbReference>
<evidence type="ECO:0000256" key="10">
    <source>
        <dbReference type="RuleBase" id="RU361115"/>
    </source>
</evidence>
<proteinExistence type="inferred from homology"/>
<evidence type="ECO:0000256" key="2">
    <source>
        <dbReference type="ARBA" id="ARBA00022516"/>
    </source>
</evidence>
<comment type="catalytic activity">
    <reaction evidence="10">
        <text>an acyl-CoA + malonyl-CoA + H(+) = a 3-oxoacyl-CoA + CO2 + CoA</text>
        <dbReference type="Rhea" id="RHEA:50252"/>
        <dbReference type="ChEBI" id="CHEBI:15378"/>
        <dbReference type="ChEBI" id="CHEBI:16526"/>
        <dbReference type="ChEBI" id="CHEBI:57287"/>
        <dbReference type="ChEBI" id="CHEBI:57384"/>
        <dbReference type="ChEBI" id="CHEBI:58342"/>
        <dbReference type="ChEBI" id="CHEBI:90726"/>
    </reaction>
    <physiologicalReaction direction="left-to-right" evidence="10">
        <dbReference type="Rhea" id="RHEA:50253"/>
    </physiologicalReaction>
</comment>
<keyword evidence="6 10" id="KW-1133">Transmembrane helix</keyword>
<keyword evidence="5 10" id="KW-0276">Fatty acid metabolism</keyword>
<gene>
    <name evidence="11" type="ORF">N7468_010560</name>
</gene>
<dbReference type="Pfam" id="PF01151">
    <property type="entry name" value="ELO"/>
    <property type="match status" value="1"/>
</dbReference>
<reference evidence="11" key="1">
    <citation type="submission" date="2022-11" db="EMBL/GenBank/DDBJ databases">
        <authorList>
            <person name="Petersen C."/>
        </authorList>
    </citation>
    <scope>NUCLEOTIDE SEQUENCE</scope>
    <source>
        <strain evidence="11">IBT 19713</strain>
    </source>
</reference>
<dbReference type="EC" id="2.3.1.-" evidence="10"/>
<evidence type="ECO:0000313" key="12">
    <source>
        <dbReference type="Proteomes" id="UP001150941"/>
    </source>
</evidence>
<dbReference type="PANTHER" id="PTHR11157:SF169">
    <property type="entry name" value="ELONGATION OF FATTY ACIDS PROTEIN"/>
    <property type="match status" value="1"/>
</dbReference>
<dbReference type="GO" id="GO:0042761">
    <property type="term" value="P:very long-chain fatty acid biosynthetic process"/>
    <property type="evidence" value="ECO:0007669"/>
    <property type="project" value="TreeGrafter"/>
</dbReference>
<keyword evidence="7 10" id="KW-0443">Lipid metabolism</keyword>
<feature type="transmembrane region" description="Helical" evidence="10">
    <location>
        <begin position="228"/>
        <end position="247"/>
    </location>
</feature>
<keyword evidence="12" id="KW-1185">Reference proteome</keyword>
<keyword evidence="2 10" id="KW-0444">Lipid biosynthesis</keyword>
<feature type="transmembrane region" description="Helical" evidence="10">
    <location>
        <begin position="254"/>
        <end position="276"/>
    </location>
</feature>
<feature type="transmembrane region" description="Helical" evidence="10">
    <location>
        <begin position="200"/>
        <end position="216"/>
    </location>
</feature>
<evidence type="ECO:0000256" key="6">
    <source>
        <dbReference type="ARBA" id="ARBA00022989"/>
    </source>
</evidence>
<dbReference type="GO" id="GO:0009922">
    <property type="term" value="F:fatty acid elongase activity"/>
    <property type="evidence" value="ECO:0007669"/>
    <property type="project" value="InterPro"/>
</dbReference>
<dbReference type="OrthoDB" id="10259681at2759"/>
<evidence type="ECO:0000256" key="8">
    <source>
        <dbReference type="ARBA" id="ARBA00023136"/>
    </source>
</evidence>
<organism evidence="11 12">
    <name type="scientific">Penicillium chermesinum</name>
    <dbReference type="NCBI Taxonomy" id="63820"/>
    <lineage>
        <taxon>Eukaryota</taxon>
        <taxon>Fungi</taxon>
        <taxon>Dikarya</taxon>
        <taxon>Ascomycota</taxon>
        <taxon>Pezizomycotina</taxon>
        <taxon>Eurotiomycetes</taxon>
        <taxon>Eurotiomycetidae</taxon>
        <taxon>Eurotiales</taxon>
        <taxon>Aspergillaceae</taxon>
        <taxon>Penicillium</taxon>
    </lineage>
</organism>
<dbReference type="PANTHER" id="PTHR11157">
    <property type="entry name" value="FATTY ACID ACYL TRANSFERASE-RELATED"/>
    <property type="match status" value="1"/>
</dbReference>
<dbReference type="InterPro" id="IPR002076">
    <property type="entry name" value="ELO_fam"/>
</dbReference>
<evidence type="ECO:0000256" key="1">
    <source>
        <dbReference type="ARBA" id="ARBA00004141"/>
    </source>
</evidence>
<dbReference type="GO" id="GO:0034626">
    <property type="term" value="P:fatty acid elongation, polyunsaturated fatty acid"/>
    <property type="evidence" value="ECO:0007669"/>
    <property type="project" value="TreeGrafter"/>
</dbReference>
<accession>A0A9W9TA08</accession>
<name>A0A9W9TA08_9EURO</name>
<comment type="caution">
    <text evidence="11">The sequence shown here is derived from an EMBL/GenBank/DDBJ whole genome shotgun (WGS) entry which is preliminary data.</text>
</comment>
<keyword evidence="9 10" id="KW-0275">Fatty acid biosynthesis</keyword>
<evidence type="ECO:0000256" key="5">
    <source>
        <dbReference type="ARBA" id="ARBA00022832"/>
    </source>
</evidence>
<keyword evidence="3 10" id="KW-0808">Transferase</keyword>